<dbReference type="PANTHER" id="PTHR14344">
    <property type="entry name" value="WD REPEAT PROTEIN"/>
    <property type="match status" value="1"/>
</dbReference>
<dbReference type="InterPro" id="IPR001680">
    <property type="entry name" value="WD40_rpt"/>
</dbReference>
<dbReference type="Gene3D" id="2.130.10.10">
    <property type="entry name" value="YVTN repeat-like/Quinoprotein amine dehydrogenase"/>
    <property type="match status" value="3"/>
</dbReference>
<feature type="repeat" description="WD" evidence="7">
    <location>
        <begin position="221"/>
        <end position="270"/>
    </location>
</feature>
<dbReference type="InterPro" id="IPR051973">
    <property type="entry name" value="tRNA_Anticodon_Mtase-Reg"/>
</dbReference>
<accession>A0A9P4JKM1</accession>
<dbReference type="GO" id="GO:0030488">
    <property type="term" value="P:tRNA methylation"/>
    <property type="evidence" value="ECO:0007669"/>
    <property type="project" value="TreeGrafter"/>
</dbReference>
<keyword evidence="9" id="KW-1185">Reference proteome</keyword>
<dbReference type="OrthoDB" id="5594999at2759"/>
<proteinExistence type="inferred from homology"/>
<dbReference type="PROSITE" id="PS50082">
    <property type="entry name" value="WD_REPEATS_2"/>
    <property type="match status" value="1"/>
</dbReference>
<gene>
    <name evidence="8" type="ORF">GQ43DRAFT_481003</name>
</gene>
<evidence type="ECO:0000256" key="2">
    <source>
        <dbReference type="ARBA" id="ARBA00022490"/>
    </source>
</evidence>
<dbReference type="PANTHER" id="PTHR14344:SF3">
    <property type="entry name" value="WD REPEAT-CONTAINING PROTEIN 6"/>
    <property type="match status" value="1"/>
</dbReference>
<evidence type="ECO:0000256" key="3">
    <source>
        <dbReference type="ARBA" id="ARBA00022574"/>
    </source>
</evidence>
<comment type="caution">
    <text evidence="8">The sequence shown here is derived from an EMBL/GenBank/DDBJ whole genome shotgun (WGS) entry which is preliminary data.</text>
</comment>
<dbReference type="GO" id="GO:0005737">
    <property type="term" value="C:cytoplasm"/>
    <property type="evidence" value="ECO:0007669"/>
    <property type="project" value="UniProtKB-SubCell"/>
</dbReference>
<keyword evidence="2" id="KW-0963">Cytoplasm</keyword>
<keyword evidence="5" id="KW-0677">Repeat</keyword>
<dbReference type="EMBL" id="ML993991">
    <property type="protein sequence ID" value="KAF2201092.1"/>
    <property type="molecule type" value="Genomic_DNA"/>
</dbReference>
<dbReference type="AlphaFoldDB" id="A0A9P4JKM1"/>
<dbReference type="PROSITE" id="PS50294">
    <property type="entry name" value="WD_REPEATS_REGION"/>
    <property type="match status" value="1"/>
</dbReference>
<dbReference type="Pfam" id="PF00400">
    <property type="entry name" value="WD40"/>
    <property type="match status" value="2"/>
</dbReference>
<evidence type="ECO:0000256" key="5">
    <source>
        <dbReference type="ARBA" id="ARBA00022737"/>
    </source>
</evidence>
<dbReference type="SMART" id="SM00320">
    <property type="entry name" value="WD40"/>
    <property type="match status" value="7"/>
</dbReference>
<comment type="similarity">
    <text evidence="6">Belongs to the WD repeat WDR6 family.</text>
</comment>
<dbReference type="InterPro" id="IPR036322">
    <property type="entry name" value="WD40_repeat_dom_sf"/>
</dbReference>
<dbReference type="PROSITE" id="PS00678">
    <property type="entry name" value="WD_REPEATS_1"/>
    <property type="match status" value="1"/>
</dbReference>
<evidence type="ECO:0000256" key="6">
    <source>
        <dbReference type="ARBA" id="ARBA00038255"/>
    </source>
</evidence>
<evidence type="ECO:0000256" key="1">
    <source>
        <dbReference type="ARBA" id="ARBA00004496"/>
    </source>
</evidence>
<dbReference type="Proteomes" id="UP000799536">
    <property type="component" value="Unassembled WGS sequence"/>
</dbReference>
<evidence type="ECO:0000256" key="7">
    <source>
        <dbReference type="PROSITE-ProRule" id="PRU00221"/>
    </source>
</evidence>
<dbReference type="SUPFAM" id="SSF50978">
    <property type="entry name" value="WD40 repeat-like"/>
    <property type="match status" value="2"/>
</dbReference>
<dbReference type="InterPro" id="IPR019775">
    <property type="entry name" value="WD40_repeat_CS"/>
</dbReference>
<comment type="subcellular location">
    <subcellularLocation>
        <location evidence="1">Cytoplasm</location>
    </subcellularLocation>
</comment>
<evidence type="ECO:0000313" key="8">
    <source>
        <dbReference type="EMBL" id="KAF2201092.1"/>
    </source>
</evidence>
<sequence length="1175" mass="127927">MSPILQNECIRVPVTALASIGPLILAAEGPLVRIYDSRRSKLVETKKIFQSQAVHGICVCSRKWQSTVLMIWGGLLVRALEIKTPYPDTDVDELSLNLPLGLRLSPVVKVPDWIFDLTSRPNVSENTDDDTSAWVCAAVTARNALLELTIERPNTSKDKSLKILLAELTAASRCILYSAHVLWSSPDHVLVAAGTAFGEILVWSWMRSTGSEGSIHMHQVLTGHEGSIFGVCISDNLSAPEEKPRRLLASCSDDRTIRIWDLSDSDIATQEDNESSQKRHTGFKAVYEADVEPSNAACLAVGWGHLSRVWSIQFLHSSEDVTHDISGLQLLSMGEDATSRIWKIVPSNTGSGSGRTPFDLKLMDTTAHHSGKNIWASTVFGRSNDLLAATGGADSKITVSPLMISSSGRTHGSLSQEYTVQIISPRGQPSPQQNLEQSVVQKTNPVKATQKSSKNTDFFRCYSFLDASTFFLTTNTGNIFLGYIQPGSLNERQGLSVKTKFLVRLEDLQSHSVCASIPQLGLVFLAGRGSVYVYHKDFSVPSKLCEVQGKVGTVLAATTPDSQKSLLLVSLAGKDSAQMLFVDRSASFVPFISKTVAIPFSDSGAGSSVTSMVYIPNPDNAGHILLGFRRGTVAIYAVPKDADGSHDTGILQASFVRLIEQVHSKESVTAMLWSPSNSVPSTGHLISVGRDGFLAVHNIDFDTQTVALVHNLALPVGTNLEGLYIRKGHLMVYGFQSTKFILHDSTTEEEVMTVECGGAHRSWGFQPHEADFAGTLVWTRASSMQVYSGNSTSHQILRSGGHGREIKAVAISPPMNNSKTGGLVATGAEDTTIKIFKYGNDHTAPTQALDFTCIRTLRKHSTGIQHLQWSDNGEYLFSSGGCEEFYVWRTRILPIIGLGVFCESLCVPSSEHSDLRLMSFDVRTSGSGFVICMAFSDSSLKVYNYYPSAEVKWHLLSSGTYTTSCLTQALLFPSIITPSIALTLGTDGYATSWALPFPISGSPSNDLAPPSALLGWQHRTRLHQSSSKSLASLHINASRTLIVSGGDDGGLGLLLVYSDAEKASPFTRTVIVPRAHASAVSACTLWHMMGKVFLMTSGNDQWVRLWEIVITRTVFNNRVTEMQEGEDFQTLEIRRFSKMKTNVADVSSMAVLEAQEKWAKVVLCGVGMEVVRVEA</sequence>
<keyword evidence="3 7" id="KW-0853">WD repeat</keyword>
<protein>
    <submittedName>
        <fullName evidence="8">WD40 repeat-like protein</fullName>
    </submittedName>
</protein>
<dbReference type="InterPro" id="IPR015943">
    <property type="entry name" value="WD40/YVTN_repeat-like_dom_sf"/>
</dbReference>
<reference evidence="8" key="1">
    <citation type="journal article" date="2020" name="Stud. Mycol.">
        <title>101 Dothideomycetes genomes: a test case for predicting lifestyles and emergence of pathogens.</title>
        <authorList>
            <person name="Haridas S."/>
            <person name="Albert R."/>
            <person name="Binder M."/>
            <person name="Bloem J."/>
            <person name="Labutti K."/>
            <person name="Salamov A."/>
            <person name="Andreopoulos B."/>
            <person name="Baker S."/>
            <person name="Barry K."/>
            <person name="Bills G."/>
            <person name="Bluhm B."/>
            <person name="Cannon C."/>
            <person name="Castanera R."/>
            <person name="Culley D."/>
            <person name="Daum C."/>
            <person name="Ezra D."/>
            <person name="Gonzalez J."/>
            <person name="Henrissat B."/>
            <person name="Kuo A."/>
            <person name="Liang C."/>
            <person name="Lipzen A."/>
            <person name="Lutzoni F."/>
            <person name="Magnuson J."/>
            <person name="Mondo S."/>
            <person name="Nolan M."/>
            <person name="Ohm R."/>
            <person name="Pangilinan J."/>
            <person name="Park H.-J."/>
            <person name="Ramirez L."/>
            <person name="Alfaro M."/>
            <person name="Sun H."/>
            <person name="Tritt A."/>
            <person name="Yoshinaga Y."/>
            <person name="Zwiers L.-H."/>
            <person name="Turgeon B."/>
            <person name="Goodwin S."/>
            <person name="Spatafora J."/>
            <person name="Crous P."/>
            <person name="Grigoriev I."/>
        </authorList>
    </citation>
    <scope>NUCLEOTIDE SEQUENCE</scope>
    <source>
        <strain evidence="8">ATCC 74209</strain>
    </source>
</reference>
<keyword evidence="4" id="KW-0819">tRNA processing</keyword>
<name>A0A9P4JKM1_9PLEO</name>
<evidence type="ECO:0000313" key="9">
    <source>
        <dbReference type="Proteomes" id="UP000799536"/>
    </source>
</evidence>
<organism evidence="8 9">
    <name type="scientific">Delitschia confertaspora ATCC 74209</name>
    <dbReference type="NCBI Taxonomy" id="1513339"/>
    <lineage>
        <taxon>Eukaryota</taxon>
        <taxon>Fungi</taxon>
        <taxon>Dikarya</taxon>
        <taxon>Ascomycota</taxon>
        <taxon>Pezizomycotina</taxon>
        <taxon>Dothideomycetes</taxon>
        <taxon>Pleosporomycetidae</taxon>
        <taxon>Pleosporales</taxon>
        <taxon>Delitschiaceae</taxon>
        <taxon>Delitschia</taxon>
    </lineage>
</organism>
<evidence type="ECO:0000256" key="4">
    <source>
        <dbReference type="ARBA" id="ARBA00022694"/>
    </source>
</evidence>